<name>A9GEJ4_SORC5</name>
<dbReference type="RefSeq" id="WP_012235492.1">
    <property type="nucleotide sequence ID" value="NC_010162.1"/>
</dbReference>
<evidence type="ECO:0000313" key="2">
    <source>
        <dbReference type="EMBL" id="CAN93020.1"/>
    </source>
</evidence>
<proteinExistence type="predicted"/>
<reference evidence="2 3" key="1">
    <citation type="journal article" date="2007" name="Nat. Biotechnol.">
        <title>Complete genome sequence of the myxobacterium Sorangium cellulosum.</title>
        <authorList>
            <person name="Schneiker S."/>
            <person name="Perlova O."/>
            <person name="Kaiser O."/>
            <person name="Gerth K."/>
            <person name="Alici A."/>
            <person name="Altmeyer M.O."/>
            <person name="Bartels D."/>
            <person name="Bekel T."/>
            <person name="Beyer S."/>
            <person name="Bode E."/>
            <person name="Bode H.B."/>
            <person name="Bolten C.J."/>
            <person name="Choudhuri J.V."/>
            <person name="Doss S."/>
            <person name="Elnakady Y.A."/>
            <person name="Frank B."/>
            <person name="Gaigalat L."/>
            <person name="Goesmann A."/>
            <person name="Groeger C."/>
            <person name="Gross F."/>
            <person name="Jelsbak L."/>
            <person name="Jelsbak L."/>
            <person name="Kalinowski J."/>
            <person name="Kegler C."/>
            <person name="Knauber T."/>
            <person name="Konietzny S."/>
            <person name="Kopp M."/>
            <person name="Krause L."/>
            <person name="Krug D."/>
            <person name="Linke B."/>
            <person name="Mahmud T."/>
            <person name="Martinez-Arias R."/>
            <person name="McHardy A.C."/>
            <person name="Merai M."/>
            <person name="Meyer F."/>
            <person name="Mormann S."/>
            <person name="Munoz-Dorado J."/>
            <person name="Perez J."/>
            <person name="Pradella S."/>
            <person name="Rachid S."/>
            <person name="Raddatz G."/>
            <person name="Rosenau F."/>
            <person name="Rueckert C."/>
            <person name="Sasse F."/>
            <person name="Scharfe M."/>
            <person name="Schuster S.C."/>
            <person name="Suen G."/>
            <person name="Treuner-Lange A."/>
            <person name="Velicer G.J."/>
            <person name="Vorholter F.-J."/>
            <person name="Weissman K.J."/>
            <person name="Welch R.D."/>
            <person name="Wenzel S.C."/>
            <person name="Whitworth D.E."/>
            <person name="Wilhelm S."/>
            <person name="Wittmann C."/>
            <person name="Bloecker H."/>
            <person name="Puehler A."/>
            <person name="Mueller R."/>
        </authorList>
    </citation>
    <scope>NUCLEOTIDE SEQUENCE [LARGE SCALE GENOMIC DNA]</scope>
    <source>
        <strain evidence="3">So ce56</strain>
    </source>
</reference>
<dbReference type="Proteomes" id="UP000002139">
    <property type="component" value="Chromosome"/>
</dbReference>
<keyword evidence="3" id="KW-1185">Reference proteome</keyword>
<dbReference type="BioCyc" id="SCEL448385:SCE_RS14675-MONOMER"/>
<evidence type="ECO:0000313" key="3">
    <source>
        <dbReference type="Proteomes" id="UP000002139"/>
    </source>
</evidence>
<dbReference type="STRING" id="448385.sce2861"/>
<organism evidence="2 3">
    <name type="scientific">Sorangium cellulosum (strain So ce56)</name>
    <name type="common">Polyangium cellulosum (strain So ce56)</name>
    <dbReference type="NCBI Taxonomy" id="448385"/>
    <lineage>
        <taxon>Bacteria</taxon>
        <taxon>Pseudomonadati</taxon>
        <taxon>Myxococcota</taxon>
        <taxon>Polyangia</taxon>
        <taxon>Polyangiales</taxon>
        <taxon>Polyangiaceae</taxon>
        <taxon>Sorangium</taxon>
    </lineage>
</organism>
<protein>
    <submittedName>
        <fullName evidence="2">Dumpy</fullName>
    </submittedName>
</protein>
<dbReference type="EMBL" id="AM746676">
    <property type="protein sequence ID" value="CAN93020.1"/>
    <property type="molecule type" value="Genomic_DNA"/>
</dbReference>
<feature type="compositionally biased region" description="Gly residues" evidence="1">
    <location>
        <begin position="76"/>
        <end position="87"/>
    </location>
</feature>
<dbReference type="KEGG" id="scl:sce2861"/>
<evidence type="ECO:0000256" key="1">
    <source>
        <dbReference type="SAM" id="MobiDB-lite"/>
    </source>
</evidence>
<dbReference type="AlphaFoldDB" id="A9GEJ4"/>
<sequence length="296" mass="29169">MLLHSPLAKILGRGALFLMIGATATGCGGCGDASLQCDADGENCFLCDGYGCRPVEPDIDTASSGGSGSAGPADPGQGGAGQGGAGQGGAGGAEAECDAELTTCPCDGDSACEDGTRCVDGLCIAACEFSYECGDGRVCVNGECAAGCSNAAPCAEPGTRCDRGVCVPDPANPECGDAAPCEGGAVCVDGACTTGCATHADCAPGEVCNAATGACMDDPSPQPGCGAKACAAQGQECMEDGYCHYPCENTRACQLIDSRFVGCEDGFCKTREEVAPECSLDEPCPDGESCISGKCL</sequence>
<dbReference type="HOGENOM" id="CLU_939759_0_0_7"/>
<accession>A9GEJ4</accession>
<feature type="region of interest" description="Disordered" evidence="1">
    <location>
        <begin position="61"/>
        <end position="87"/>
    </location>
</feature>
<gene>
    <name evidence="2" type="ordered locus">sce2861</name>
</gene>